<dbReference type="SUPFAM" id="SSF55781">
    <property type="entry name" value="GAF domain-like"/>
    <property type="match status" value="1"/>
</dbReference>
<proteinExistence type="predicted"/>
<dbReference type="GO" id="GO:0006355">
    <property type="term" value="P:regulation of DNA-templated transcription"/>
    <property type="evidence" value="ECO:0007669"/>
    <property type="project" value="InterPro"/>
</dbReference>
<evidence type="ECO:0000256" key="1">
    <source>
        <dbReference type="ARBA" id="ARBA00023015"/>
    </source>
</evidence>
<dbReference type="EMBL" id="JADBGF010000001">
    <property type="protein sequence ID" value="MBE1594727.1"/>
    <property type="molecule type" value="Genomic_DNA"/>
</dbReference>
<evidence type="ECO:0000313" key="6">
    <source>
        <dbReference type="Proteomes" id="UP000629287"/>
    </source>
</evidence>
<dbReference type="InterPro" id="IPR036388">
    <property type="entry name" value="WH-like_DNA-bd_sf"/>
</dbReference>
<organism evidence="5 6">
    <name type="scientific">Streptomyces stelliscabiei</name>
    <dbReference type="NCBI Taxonomy" id="146820"/>
    <lineage>
        <taxon>Bacteria</taxon>
        <taxon>Bacillati</taxon>
        <taxon>Actinomycetota</taxon>
        <taxon>Actinomycetes</taxon>
        <taxon>Kitasatosporales</taxon>
        <taxon>Streptomycetaceae</taxon>
        <taxon>Streptomyces</taxon>
    </lineage>
</organism>
<protein>
    <submittedName>
        <fullName evidence="5">DNA-binding CsgD family transcriptional regulator/signal transduction protein with GAF and PtsI domain</fullName>
    </submittedName>
</protein>
<reference evidence="5 6" key="1">
    <citation type="submission" date="2020-10" db="EMBL/GenBank/DDBJ databases">
        <title>Sequencing the genomes of 1000 actinobacteria strains.</title>
        <authorList>
            <person name="Klenk H.-P."/>
        </authorList>
    </citation>
    <scope>NUCLEOTIDE SEQUENCE [LARGE SCALE GENOMIC DNA]</scope>
    <source>
        <strain evidence="5 6">DSM 41803</strain>
    </source>
</reference>
<dbReference type="SMART" id="SM00421">
    <property type="entry name" value="HTH_LUXR"/>
    <property type="match status" value="1"/>
</dbReference>
<gene>
    <name evidence="5" type="ORF">H4687_000856</name>
</gene>
<dbReference type="PANTHER" id="PTHR44688:SF16">
    <property type="entry name" value="DNA-BINDING TRANSCRIPTIONAL ACTIVATOR DEVR_DOSR"/>
    <property type="match status" value="1"/>
</dbReference>
<feature type="domain" description="HTH luxR-type" evidence="4">
    <location>
        <begin position="220"/>
        <end position="285"/>
    </location>
</feature>
<dbReference type="InterPro" id="IPR016032">
    <property type="entry name" value="Sig_transdc_resp-reg_C-effctor"/>
</dbReference>
<dbReference type="Gene3D" id="3.30.450.40">
    <property type="match status" value="1"/>
</dbReference>
<dbReference type="PANTHER" id="PTHR44688">
    <property type="entry name" value="DNA-BINDING TRANSCRIPTIONAL ACTIVATOR DEVR_DOSR"/>
    <property type="match status" value="1"/>
</dbReference>
<dbReference type="PRINTS" id="PR00038">
    <property type="entry name" value="HTHLUXR"/>
</dbReference>
<dbReference type="AlphaFoldDB" id="A0A8I0TNX0"/>
<evidence type="ECO:0000256" key="3">
    <source>
        <dbReference type="ARBA" id="ARBA00023163"/>
    </source>
</evidence>
<evidence type="ECO:0000259" key="4">
    <source>
        <dbReference type="PROSITE" id="PS50043"/>
    </source>
</evidence>
<dbReference type="PROSITE" id="PS50043">
    <property type="entry name" value="HTH_LUXR_2"/>
    <property type="match status" value="1"/>
</dbReference>
<evidence type="ECO:0000313" key="5">
    <source>
        <dbReference type="EMBL" id="MBE1594727.1"/>
    </source>
</evidence>
<dbReference type="Pfam" id="PF01590">
    <property type="entry name" value="GAF"/>
    <property type="match status" value="1"/>
</dbReference>
<dbReference type="OrthoDB" id="4266042at2"/>
<dbReference type="PROSITE" id="PS00622">
    <property type="entry name" value="HTH_LUXR_1"/>
    <property type="match status" value="1"/>
</dbReference>
<dbReference type="Gene3D" id="1.10.10.10">
    <property type="entry name" value="Winged helix-like DNA-binding domain superfamily/Winged helix DNA-binding domain"/>
    <property type="match status" value="1"/>
</dbReference>
<dbReference type="InterPro" id="IPR029016">
    <property type="entry name" value="GAF-like_dom_sf"/>
</dbReference>
<keyword evidence="6" id="KW-1185">Reference proteome</keyword>
<dbReference type="RefSeq" id="WP_046920147.1">
    <property type="nucleotide sequence ID" value="NZ_JADBGF010000001.1"/>
</dbReference>
<dbReference type="InterPro" id="IPR000792">
    <property type="entry name" value="Tscrpt_reg_LuxR_C"/>
</dbReference>
<dbReference type="Proteomes" id="UP000629287">
    <property type="component" value="Unassembled WGS sequence"/>
</dbReference>
<keyword evidence="2 5" id="KW-0238">DNA-binding</keyword>
<dbReference type="GO" id="GO:0003677">
    <property type="term" value="F:DNA binding"/>
    <property type="evidence" value="ECO:0007669"/>
    <property type="project" value="UniProtKB-KW"/>
</dbReference>
<evidence type="ECO:0000256" key="2">
    <source>
        <dbReference type="ARBA" id="ARBA00023125"/>
    </source>
</evidence>
<dbReference type="Pfam" id="PF00196">
    <property type="entry name" value="GerE"/>
    <property type="match status" value="1"/>
</dbReference>
<keyword evidence="1" id="KW-0805">Transcription regulation</keyword>
<keyword evidence="3" id="KW-0804">Transcription</keyword>
<dbReference type="InterPro" id="IPR003018">
    <property type="entry name" value="GAF"/>
</dbReference>
<dbReference type="SUPFAM" id="SSF46894">
    <property type="entry name" value="C-terminal effector domain of the bipartite response regulators"/>
    <property type="match status" value="1"/>
</dbReference>
<name>A0A8I0TNX0_9ACTN</name>
<accession>A0A8I0TNX0</accession>
<comment type="caution">
    <text evidence="5">The sequence shown here is derived from an EMBL/GenBank/DDBJ whole genome shotgun (WGS) entry which is preliminary data.</text>
</comment>
<dbReference type="CDD" id="cd06170">
    <property type="entry name" value="LuxR_C_like"/>
    <property type="match status" value="1"/>
</dbReference>
<sequence length="288" mass="30754">MLPAEDSEEAAAARAAVLALRRESGMSVAGVAWVVGPGQLRIGETSGVRSRDRRGLSVPAGAGLIGKVLTTGRPAAVSDYRSARRISHEYDSFVSAEGVRAMAAAPVIVGTTVRAVLFVGSRDAVRLGDRVLTAVTRAARDLEQFLACQEQVHRLLSEARAGRVGTAPRDDTAWERVHEAHADLLELTAALDDGHLKERFHEVCRLLERGCCSEGPGESVPERPSRLSPRELDVLTAVAAGCTNLDISARLDIGLETVKGHLRSVMRKLGTTTRFEAVTAARRAGLLP</sequence>
<dbReference type="GeneID" id="86825477"/>